<evidence type="ECO:0000313" key="1">
    <source>
        <dbReference type="EMBL" id="KAA1194097.1"/>
    </source>
</evidence>
<sequence>MRVFDLSGLRYLTLLVLGLLIAGCAGTPTYNPTTFPFELDEEKLAASNIRTVVIPHVNLGTPSRNYLEREAPRIDGFVSSYLKANGYKVIDQREFKQLWSVGTRAYGDPVDPTSGRVNMKTFAQIMESVRDELVQKHQLDAFVFTDLVELEVPFSGGIKHLARWDGVSRKPPLQGPGSGVTADFDWNTPAAVASLQVSIFNADLQRVFFSRGGLDATDAIDTRSSSGRFTRRRNMLENEDFVMEGVQLAFHPLIEMKSWPGNPD</sequence>
<dbReference type="RefSeq" id="WP_149609566.1">
    <property type="nucleotide sequence ID" value="NZ_VTUX01000001.1"/>
</dbReference>
<keyword evidence="2" id="KW-1185">Reference proteome</keyword>
<comment type="caution">
    <text evidence="1">The sequence shown here is derived from an EMBL/GenBank/DDBJ whole genome shotgun (WGS) entry which is preliminary data.</text>
</comment>
<evidence type="ECO:0008006" key="3">
    <source>
        <dbReference type="Google" id="ProtNLM"/>
    </source>
</evidence>
<name>A0A5B0X6F4_9GAMM</name>
<evidence type="ECO:0000313" key="2">
    <source>
        <dbReference type="Proteomes" id="UP000323708"/>
    </source>
</evidence>
<dbReference type="AlphaFoldDB" id="A0A5B0X6F4"/>
<protein>
    <recommendedName>
        <fullName evidence="3">Lipoprotein</fullName>
    </recommendedName>
</protein>
<organism evidence="1 2">
    <name type="scientific">Pseudohalioglobus sediminis</name>
    <dbReference type="NCBI Taxonomy" id="2606449"/>
    <lineage>
        <taxon>Bacteria</taxon>
        <taxon>Pseudomonadati</taxon>
        <taxon>Pseudomonadota</taxon>
        <taxon>Gammaproteobacteria</taxon>
        <taxon>Cellvibrionales</taxon>
        <taxon>Halieaceae</taxon>
        <taxon>Pseudohalioglobus</taxon>
    </lineage>
</organism>
<gene>
    <name evidence="1" type="ORF">F0M18_01255</name>
</gene>
<proteinExistence type="predicted"/>
<reference evidence="1 2" key="1">
    <citation type="submission" date="2019-09" db="EMBL/GenBank/DDBJ databases">
        <authorList>
            <person name="Chen X.-Y."/>
        </authorList>
    </citation>
    <scope>NUCLEOTIDE SEQUENCE [LARGE SCALE GENOMIC DNA]</scope>
    <source>
        <strain evidence="1 2">NY5</strain>
    </source>
</reference>
<dbReference type="PROSITE" id="PS51257">
    <property type="entry name" value="PROKAR_LIPOPROTEIN"/>
    <property type="match status" value="1"/>
</dbReference>
<accession>A0A5B0X6F4</accession>
<dbReference type="EMBL" id="VTUX01000001">
    <property type="protein sequence ID" value="KAA1194097.1"/>
    <property type="molecule type" value="Genomic_DNA"/>
</dbReference>
<dbReference type="Proteomes" id="UP000323708">
    <property type="component" value="Unassembled WGS sequence"/>
</dbReference>